<dbReference type="SUPFAM" id="SSF52540">
    <property type="entry name" value="P-loop containing nucleoside triphosphate hydrolases"/>
    <property type="match status" value="1"/>
</dbReference>
<gene>
    <name evidence="1" type="ordered locus">Gura_1958</name>
</gene>
<evidence type="ECO:0000313" key="2">
    <source>
        <dbReference type="Proteomes" id="UP000006695"/>
    </source>
</evidence>
<evidence type="ECO:0000313" key="1">
    <source>
        <dbReference type="EMBL" id="ABQ26148.1"/>
    </source>
</evidence>
<dbReference type="AlphaFoldDB" id="A5GFE3"/>
<dbReference type="STRING" id="351605.Gura_1958"/>
<protein>
    <submittedName>
        <fullName evidence="1">GTPase-like protein</fullName>
    </submittedName>
</protein>
<keyword evidence="2" id="KW-1185">Reference proteome</keyword>
<dbReference type="HOGENOM" id="CLU_046378_0_0_7"/>
<dbReference type="EMBL" id="CP000698">
    <property type="protein sequence ID" value="ABQ26148.1"/>
    <property type="molecule type" value="Genomic_DNA"/>
</dbReference>
<dbReference type="Gene3D" id="3.40.50.720">
    <property type="entry name" value="NAD(P)-binding Rossmann-like Domain"/>
    <property type="match status" value="1"/>
</dbReference>
<dbReference type="Proteomes" id="UP000006695">
    <property type="component" value="Chromosome"/>
</dbReference>
<organism evidence="1 2">
    <name type="scientific">Geotalea uraniireducens (strain Rf4)</name>
    <name type="common">Geobacter uraniireducens</name>
    <dbReference type="NCBI Taxonomy" id="351605"/>
    <lineage>
        <taxon>Bacteria</taxon>
        <taxon>Pseudomonadati</taxon>
        <taxon>Thermodesulfobacteriota</taxon>
        <taxon>Desulfuromonadia</taxon>
        <taxon>Geobacterales</taxon>
        <taxon>Geobacteraceae</taxon>
        <taxon>Geotalea</taxon>
    </lineage>
</organism>
<sequence length="444" mass="48922">MKREKVIIMGAAGRDFHNFNVCFKNDSRYQVVAFTATQIPYIAGRRYPAVLAGNLYPRGIPIHDEAELEKLLDKYRINQVVFAYSDIGYNEIMHKASRVLARGADFRLIGPDAAMLKSGKPVISVCAVRTGCGKSQISRYIAAVLRGKGITPVVVRHPMPYGDLAKQAVERFSHFEDLSLYHCTIEEREEYEPLLRQGTVVYAGIDYERILLAAEGEGDVIIWDGGNNDFPFFRPDLEITVADPLRSGDETAYFPGEVNLRRAAVVIVNKINAVDAETVRRLEKAVAAVNDQAQIVRTASEITVECADDIRGKRVLVVEDGPSVTHGNLPSGAGLAAAAQFGAAEVIDPRPFASGSLLDTFRSYPHIGPVLPAMGYSDRQREELRMTIEAVPSDMVLSATPIDLASVVRPTKPVCRVFYEIREEKGEPLKSIISSFLTKKGLLP</sequence>
<dbReference type="PANTHER" id="PTHR42869:SF1">
    <property type="entry name" value="SLL0572 PROTEIN"/>
    <property type="match status" value="1"/>
</dbReference>
<dbReference type="RefSeq" id="WP_011938851.1">
    <property type="nucleotide sequence ID" value="NC_009483.1"/>
</dbReference>
<dbReference type="InterPro" id="IPR027417">
    <property type="entry name" value="P-loop_NTPase"/>
</dbReference>
<dbReference type="OrthoDB" id="9763469at2"/>
<dbReference type="KEGG" id="gur:Gura_1958"/>
<reference evidence="1 2" key="1">
    <citation type="submission" date="2007-05" db="EMBL/GenBank/DDBJ databases">
        <title>Complete sequence of Geobacter uraniireducens Rf4.</title>
        <authorList>
            <consortium name="US DOE Joint Genome Institute"/>
            <person name="Copeland A."/>
            <person name="Lucas S."/>
            <person name="Lapidus A."/>
            <person name="Barry K."/>
            <person name="Detter J.C."/>
            <person name="Glavina del Rio T."/>
            <person name="Hammon N."/>
            <person name="Israni S."/>
            <person name="Dalin E."/>
            <person name="Tice H."/>
            <person name="Pitluck S."/>
            <person name="Chertkov O."/>
            <person name="Brettin T."/>
            <person name="Bruce D."/>
            <person name="Han C."/>
            <person name="Schmutz J."/>
            <person name="Larimer F."/>
            <person name="Land M."/>
            <person name="Hauser L."/>
            <person name="Kyrpides N."/>
            <person name="Mikhailova N."/>
            <person name="Shelobolina E."/>
            <person name="Aklujkar M."/>
            <person name="Lovley D."/>
            <person name="Richardson P."/>
        </authorList>
    </citation>
    <scope>NUCLEOTIDE SEQUENCE [LARGE SCALE GENOMIC DNA]</scope>
    <source>
        <strain evidence="1 2">Rf4</strain>
    </source>
</reference>
<proteinExistence type="predicted"/>
<dbReference type="InterPro" id="IPR053199">
    <property type="entry name" value="cDPG_synthetase-like"/>
</dbReference>
<name>A5GFE3_GEOUR</name>
<dbReference type="PANTHER" id="PTHR42869">
    <property type="entry name" value="SLL0572 PROTEIN"/>
    <property type="match status" value="1"/>
</dbReference>
<accession>A5GFE3</accession>